<dbReference type="eggNOG" id="ENOG502SPQ9">
    <property type="taxonomic scope" value="Eukaryota"/>
</dbReference>
<comment type="similarity">
    <text evidence="2">Belongs to the TEC1 family.</text>
</comment>
<dbReference type="InterPro" id="IPR050937">
    <property type="entry name" value="TEC1_TEAD_TF"/>
</dbReference>
<reference evidence="8 9" key="1">
    <citation type="journal article" date="2010" name="Proc. Natl. Acad. Sci. U.S.A.">
        <title>Insights into evolution of multicellular fungi from the assembled chromosomes of the mushroom Coprinopsis cinerea (Coprinus cinereus).</title>
        <authorList>
            <person name="Stajich J.E."/>
            <person name="Wilke S.K."/>
            <person name="Ahren D."/>
            <person name="Au C.H."/>
            <person name="Birren B.W."/>
            <person name="Borodovsky M."/>
            <person name="Burns C."/>
            <person name="Canback B."/>
            <person name="Casselton L.A."/>
            <person name="Cheng C.K."/>
            <person name="Deng J."/>
            <person name="Dietrich F.S."/>
            <person name="Fargo D.C."/>
            <person name="Farman M.L."/>
            <person name="Gathman A.C."/>
            <person name="Goldberg J."/>
            <person name="Guigo R."/>
            <person name="Hoegger P.J."/>
            <person name="Hooker J.B."/>
            <person name="Huggins A."/>
            <person name="James T.Y."/>
            <person name="Kamada T."/>
            <person name="Kilaru S."/>
            <person name="Kodira C."/>
            <person name="Kues U."/>
            <person name="Kupfer D."/>
            <person name="Kwan H.S."/>
            <person name="Lomsadze A."/>
            <person name="Li W."/>
            <person name="Lilly W.W."/>
            <person name="Ma L.J."/>
            <person name="Mackey A.J."/>
            <person name="Manning G."/>
            <person name="Martin F."/>
            <person name="Muraguchi H."/>
            <person name="Natvig D.O."/>
            <person name="Palmerini H."/>
            <person name="Ramesh M.A."/>
            <person name="Rehmeyer C.J."/>
            <person name="Roe B.A."/>
            <person name="Shenoy N."/>
            <person name="Stanke M."/>
            <person name="Ter-Hovhannisyan V."/>
            <person name="Tunlid A."/>
            <person name="Velagapudi R."/>
            <person name="Vision T.J."/>
            <person name="Zeng Q."/>
            <person name="Zolan M.E."/>
            <person name="Pukkila P.J."/>
        </authorList>
    </citation>
    <scope>NUCLEOTIDE SEQUENCE [LARGE SCALE GENOMIC DNA]</scope>
    <source>
        <strain evidence="9">Okayama-7 / 130 / ATCC MYA-4618 / FGSC 9003</strain>
    </source>
</reference>
<evidence type="ECO:0000256" key="3">
    <source>
        <dbReference type="ARBA" id="ARBA00023015"/>
    </source>
</evidence>
<evidence type="ECO:0000256" key="6">
    <source>
        <dbReference type="PROSITE-ProRule" id="PRU00505"/>
    </source>
</evidence>
<comment type="caution">
    <text evidence="8">The sequence shown here is derived from an EMBL/GenBank/DDBJ whole genome shotgun (WGS) entry which is preliminary data.</text>
</comment>
<dbReference type="GO" id="GO:0000978">
    <property type="term" value="F:RNA polymerase II cis-regulatory region sequence-specific DNA binding"/>
    <property type="evidence" value="ECO:0007669"/>
    <property type="project" value="TreeGrafter"/>
</dbReference>
<evidence type="ECO:0000313" key="8">
    <source>
        <dbReference type="EMBL" id="EAU90082.2"/>
    </source>
</evidence>
<evidence type="ECO:0000256" key="1">
    <source>
        <dbReference type="ARBA" id="ARBA00004123"/>
    </source>
</evidence>
<dbReference type="PRINTS" id="PR00065">
    <property type="entry name" value="TEADOMAIN"/>
</dbReference>
<dbReference type="Proteomes" id="UP000001861">
    <property type="component" value="Unassembled WGS sequence"/>
</dbReference>
<dbReference type="Gene3D" id="6.10.20.40">
    <property type="entry name" value="TEA/ATTS domain"/>
    <property type="match status" value="1"/>
</dbReference>
<name>A8NA99_COPC7</name>
<keyword evidence="3" id="KW-0805">Transcription regulation</keyword>
<dbReference type="Pfam" id="PF01285">
    <property type="entry name" value="TEA"/>
    <property type="match status" value="1"/>
</dbReference>
<proteinExistence type="inferred from homology"/>
<dbReference type="STRING" id="240176.A8NA99"/>
<organism evidence="8 9">
    <name type="scientific">Coprinopsis cinerea (strain Okayama-7 / 130 / ATCC MYA-4618 / FGSC 9003)</name>
    <name type="common">Inky cap fungus</name>
    <name type="synonym">Hormographiella aspergillata</name>
    <dbReference type="NCBI Taxonomy" id="240176"/>
    <lineage>
        <taxon>Eukaryota</taxon>
        <taxon>Fungi</taxon>
        <taxon>Dikarya</taxon>
        <taxon>Basidiomycota</taxon>
        <taxon>Agaricomycotina</taxon>
        <taxon>Agaricomycetes</taxon>
        <taxon>Agaricomycetidae</taxon>
        <taxon>Agaricales</taxon>
        <taxon>Agaricineae</taxon>
        <taxon>Psathyrellaceae</taxon>
        <taxon>Coprinopsis</taxon>
    </lineage>
</organism>
<evidence type="ECO:0000256" key="5">
    <source>
        <dbReference type="ARBA" id="ARBA00023242"/>
    </source>
</evidence>
<dbReference type="GO" id="GO:0005634">
    <property type="term" value="C:nucleus"/>
    <property type="evidence" value="ECO:0007669"/>
    <property type="project" value="UniProtKB-SubCell"/>
</dbReference>
<dbReference type="HOGENOM" id="CLU_036087_2_0_1"/>
<evidence type="ECO:0000256" key="4">
    <source>
        <dbReference type="ARBA" id="ARBA00023163"/>
    </source>
</evidence>
<feature type="domain" description="TEA" evidence="7">
    <location>
        <begin position="111"/>
        <end position="185"/>
    </location>
</feature>
<keyword evidence="9" id="KW-1185">Reference proteome</keyword>
<dbReference type="InterPro" id="IPR000818">
    <property type="entry name" value="TEA/ATTS_dom"/>
</dbReference>
<dbReference type="PROSITE" id="PS51088">
    <property type="entry name" value="TEA_2"/>
    <property type="match status" value="1"/>
</dbReference>
<dbReference type="KEGG" id="cci:CC1G_08355"/>
<dbReference type="InterPro" id="IPR038096">
    <property type="entry name" value="TEA/ATTS_sf"/>
</dbReference>
<dbReference type="VEuPathDB" id="FungiDB:CC1G_08355"/>
<dbReference type="EMBL" id="AACS02000007">
    <property type="protein sequence ID" value="EAU90082.2"/>
    <property type="molecule type" value="Genomic_DNA"/>
</dbReference>
<dbReference type="GO" id="GO:0005667">
    <property type="term" value="C:transcription regulator complex"/>
    <property type="evidence" value="ECO:0007669"/>
    <property type="project" value="TreeGrafter"/>
</dbReference>
<keyword evidence="5" id="KW-0539">Nucleus</keyword>
<dbReference type="PANTHER" id="PTHR11834:SF0">
    <property type="entry name" value="PROTEIN SCALLOPED"/>
    <property type="match status" value="1"/>
</dbReference>
<dbReference type="InParanoid" id="A8NA99"/>
<dbReference type="OMA" id="RETCTSE"/>
<dbReference type="OrthoDB" id="10006572at2759"/>
<comment type="subcellular location">
    <subcellularLocation>
        <location evidence="1">Nucleus</location>
    </subcellularLocation>
</comment>
<dbReference type="GO" id="GO:0000981">
    <property type="term" value="F:DNA-binding transcription factor activity, RNA polymerase II-specific"/>
    <property type="evidence" value="ECO:0007669"/>
    <property type="project" value="TreeGrafter"/>
</dbReference>
<sequence length="548" mass="61630">MTISFSVLEEPAPTNGEASVDAPSTNYGSLESVARLLTFNRLCLYRLIPSYVFAMDCATPTHLTTLRQPQQPQFYSTSSIADFVHTNPTSPTQYSPSQRHKTGRKTWKSLKEKKEAVWPDFLEEALLEALERYRPTSSKDPRLLRRFPKRNAFISNYIKQKTGRSRTPKQVGSRLQQLRETCTEERVIRLICSRDFDAPDRIAAAQAPSKIIPDLRINTSLPLSSSTSSGTESAITTSQSVESLTLVDPFEYPVTPYSDEFEQRTPQPPHDNSWPHAYVHIDLVASGEHYGAVAQEFATAFTLDLDESGLTENPVLTGPDAWKWQRRISVPTALPACYYTPSVTVSSSLLASKGRYESVFRVQRDHKLLFEEVTELERVSEDSVRPSLFRTTLLPKFWGSISARYSDLRSCTVIQDIHEFTPTGERGPKPIYSIIYNFDGSFPLDQVDTSYFPSYPSSVQDERIPLAPILTNPTCSPDLLHYDYDTSDISLLPPLSAGDQVATPTSQWMNPMYLSNNYYSANPFAMGPEQPGGFLDTDQLSYPTLCPF</sequence>
<dbReference type="PANTHER" id="PTHR11834">
    <property type="entry name" value="TRANSCRIPTIONAL ENHANCER FACTOR TEF RELATED"/>
    <property type="match status" value="1"/>
</dbReference>
<dbReference type="SMART" id="SM00426">
    <property type="entry name" value="TEA"/>
    <property type="match status" value="1"/>
</dbReference>
<gene>
    <name evidence="8" type="ORF">CC1G_08355</name>
</gene>
<accession>A8NA99</accession>
<feature type="DNA-binding region" description="TEA" evidence="6">
    <location>
        <begin position="111"/>
        <end position="185"/>
    </location>
</feature>
<dbReference type="GeneID" id="6008226"/>
<evidence type="ECO:0000256" key="2">
    <source>
        <dbReference type="ARBA" id="ARBA00008421"/>
    </source>
</evidence>
<evidence type="ECO:0000313" key="9">
    <source>
        <dbReference type="Proteomes" id="UP000001861"/>
    </source>
</evidence>
<keyword evidence="4" id="KW-0804">Transcription</keyword>
<evidence type="ECO:0000259" key="7">
    <source>
        <dbReference type="PROSITE" id="PS51088"/>
    </source>
</evidence>
<dbReference type="AlphaFoldDB" id="A8NA99"/>
<dbReference type="RefSeq" id="XP_001831751.2">
    <property type="nucleotide sequence ID" value="XM_001831699.2"/>
</dbReference>
<protein>
    <recommendedName>
        <fullName evidence="7">TEA domain-containing protein</fullName>
    </recommendedName>
</protein>